<dbReference type="Pfam" id="PF05105">
    <property type="entry name" value="Phage_holin_4_1"/>
    <property type="match status" value="1"/>
</dbReference>
<evidence type="ECO:0000313" key="5">
    <source>
        <dbReference type="EMBL" id="AKL96605.1"/>
    </source>
</evidence>
<gene>
    <name evidence="5" type="ORF">CACET_c31610</name>
</gene>
<evidence type="ECO:0000313" key="6">
    <source>
        <dbReference type="Proteomes" id="UP000035704"/>
    </source>
</evidence>
<keyword evidence="2" id="KW-0812">Transmembrane</keyword>
<dbReference type="RefSeq" id="WP_044825862.1">
    <property type="nucleotide sequence ID" value="NZ_CP009687.1"/>
</dbReference>
<accession>A0A0D8I7T6</accession>
<dbReference type="EMBL" id="CP009687">
    <property type="protein sequence ID" value="AKL96605.1"/>
    <property type="molecule type" value="Genomic_DNA"/>
</dbReference>
<sequence>MENISSIIKTSLAIIGGAASYLLGGWSHLLGVLLFFVVLDYISGIVAATVNGELSSATGFKGIAKKVFIFALVVVANMIDMSLGNGNILKDATIFFYLANESISIIENAGRIGVDIPKSLERAVEILKDKGEGNR</sequence>
<dbReference type="Proteomes" id="UP000035704">
    <property type="component" value="Chromosome"/>
</dbReference>
<keyword evidence="3" id="KW-1133">Transmembrane helix</keyword>
<evidence type="ECO:0000256" key="3">
    <source>
        <dbReference type="ARBA" id="ARBA00022989"/>
    </source>
</evidence>
<dbReference type="OrthoDB" id="88184at2"/>
<evidence type="ECO:0000256" key="4">
    <source>
        <dbReference type="ARBA" id="ARBA00023136"/>
    </source>
</evidence>
<proteinExistence type="predicted"/>
<keyword evidence="4" id="KW-0472">Membrane</keyword>
<protein>
    <submittedName>
        <fullName evidence="5">Toxin secretion/phage lysis holin</fullName>
    </submittedName>
</protein>
<evidence type="ECO:0000256" key="2">
    <source>
        <dbReference type="ARBA" id="ARBA00022692"/>
    </source>
</evidence>
<dbReference type="InterPro" id="IPR006480">
    <property type="entry name" value="Phage_holin_4_1"/>
</dbReference>
<dbReference type="NCBIfam" id="TIGR01593">
    <property type="entry name" value="holin_tox_secr"/>
    <property type="match status" value="1"/>
</dbReference>
<evidence type="ECO:0000256" key="1">
    <source>
        <dbReference type="ARBA" id="ARBA00004141"/>
    </source>
</evidence>
<dbReference type="PATRIC" id="fig|84022.5.peg.1356"/>
<reference evidence="5 6" key="1">
    <citation type="submission" date="2014-10" db="EMBL/GenBank/DDBJ databases">
        <title>Genome sequence of Clostridium aceticum DSM 1496.</title>
        <authorList>
            <person name="Poehlein A."/>
            <person name="Schiel-Bengelsdorf B."/>
            <person name="Gottschalk G."/>
            <person name="Duerre P."/>
            <person name="Daniel R."/>
        </authorList>
    </citation>
    <scope>NUCLEOTIDE SEQUENCE [LARGE SCALE GENOMIC DNA]</scope>
    <source>
        <strain evidence="5 6">DSM 1496</strain>
    </source>
</reference>
<dbReference type="STRING" id="84022.CACET_c31610"/>
<dbReference type="KEGG" id="cace:CACET_c31610"/>
<organism evidence="5 6">
    <name type="scientific">Clostridium aceticum</name>
    <dbReference type="NCBI Taxonomy" id="84022"/>
    <lineage>
        <taxon>Bacteria</taxon>
        <taxon>Bacillati</taxon>
        <taxon>Bacillota</taxon>
        <taxon>Clostridia</taxon>
        <taxon>Eubacteriales</taxon>
        <taxon>Clostridiaceae</taxon>
        <taxon>Clostridium</taxon>
    </lineage>
</organism>
<keyword evidence="6" id="KW-1185">Reference proteome</keyword>
<comment type="subcellular location">
    <subcellularLocation>
        <location evidence="1">Membrane</location>
        <topology evidence="1">Multi-pass membrane protein</topology>
    </subcellularLocation>
</comment>
<dbReference type="GO" id="GO:0016020">
    <property type="term" value="C:membrane"/>
    <property type="evidence" value="ECO:0007669"/>
    <property type="project" value="UniProtKB-SubCell"/>
</dbReference>
<name>A0A0D8I7T6_9CLOT</name>
<dbReference type="AlphaFoldDB" id="A0A0D8I7T6"/>